<name>A0A0K2UFD3_LEPSM</name>
<feature type="compositionally biased region" description="Basic and acidic residues" evidence="1">
    <location>
        <begin position="252"/>
        <end position="272"/>
    </location>
</feature>
<reference evidence="3" key="1">
    <citation type="submission" date="2014-05" db="EMBL/GenBank/DDBJ databases">
        <authorList>
            <person name="Chronopoulou M."/>
        </authorList>
    </citation>
    <scope>NUCLEOTIDE SEQUENCE</scope>
    <source>
        <tissue evidence="3">Whole organism</tissue>
    </source>
</reference>
<feature type="compositionally biased region" description="Basic and acidic residues" evidence="1">
    <location>
        <begin position="197"/>
        <end position="231"/>
    </location>
</feature>
<evidence type="ECO:0000256" key="2">
    <source>
        <dbReference type="SAM" id="SignalP"/>
    </source>
</evidence>
<feature type="signal peptide" evidence="2">
    <location>
        <begin position="1"/>
        <end position="16"/>
    </location>
</feature>
<sequence>MKLFFLFCFFQNVVLMMDIPQELLCNLCENLIDEAVVLPCCAGSVCLDCGRKALGEKNACPLGDCLSEEVYPDELIPNRRLRQKAFDLKDKVSTTPSENESLNTLPVKEEGVDKEDPVVESTTSDDLRIPLQVSDINNPFIVESTTNDDEISNTRLEAYNLPLENNNSDELVVSTEVKTESPTPSSHSLQEFLVPAKGDDDDKNHRSEEDDLQVKEDDDKKDQSEELEKSPIEPATSISLDDDPVPTENGSLEEKEMEEKETPVKEVQDESHSSYSKDPPTEIKTTYGDHSVSIPSEYMNVAKEDPLAAFQKLMEVKDKQKGIVNSTQYYGTIPNTYPEYINQYAYSAYPTHAAATYPPPYFSDPYAQYGLPTSIPGYSHYHRDRHSTTSKRESRKYAPYPERSSSEKRHRSSSRYTASSSSKSVDP</sequence>
<feature type="compositionally biased region" description="Basic and acidic residues" evidence="1">
    <location>
        <begin position="386"/>
        <end position="396"/>
    </location>
</feature>
<feature type="region of interest" description="Disordered" evidence="1">
    <location>
        <begin position="90"/>
        <end position="124"/>
    </location>
</feature>
<feature type="non-terminal residue" evidence="3">
    <location>
        <position position="427"/>
    </location>
</feature>
<feature type="region of interest" description="Disordered" evidence="1">
    <location>
        <begin position="375"/>
        <end position="427"/>
    </location>
</feature>
<dbReference type="InterPro" id="IPR013083">
    <property type="entry name" value="Znf_RING/FYVE/PHD"/>
</dbReference>
<evidence type="ECO:0000313" key="3">
    <source>
        <dbReference type="EMBL" id="CDW36790.1"/>
    </source>
</evidence>
<keyword evidence="2" id="KW-0732">Signal</keyword>
<feature type="chain" id="PRO_5005488645" evidence="2">
    <location>
        <begin position="17"/>
        <end position="427"/>
    </location>
</feature>
<evidence type="ECO:0000256" key="1">
    <source>
        <dbReference type="SAM" id="MobiDB-lite"/>
    </source>
</evidence>
<dbReference type="AlphaFoldDB" id="A0A0K2UFD3"/>
<organism evidence="3">
    <name type="scientific">Lepeophtheirus salmonis</name>
    <name type="common">Salmon louse</name>
    <name type="synonym">Caligus salmonis</name>
    <dbReference type="NCBI Taxonomy" id="72036"/>
    <lineage>
        <taxon>Eukaryota</taxon>
        <taxon>Metazoa</taxon>
        <taxon>Ecdysozoa</taxon>
        <taxon>Arthropoda</taxon>
        <taxon>Crustacea</taxon>
        <taxon>Multicrustacea</taxon>
        <taxon>Hexanauplia</taxon>
        <taxon>Copepoda</taxon>
        <taxon>Siphonostomatoida</taxon>
        <taxon>Caligidae</taxon>
        <taxon>Lepeophtheirus</taxon>
    </lineage>
</organism>
<feature type="region of interest" description="Disordered" evidence="1">
    <location>
        <begin position="174"/>
        <end position="292"/>
    </location>
</feature>
<dbReference type="EMBL" id="HACA01019429">
    <property type="protein sequence ID" value="CDW36790.1"/>
    <property type="molecule type" value="Transcribed_RNA"/>
</dbReference>
<feature type="compositionally biased region" description="Basic and acidic residues" evidence="1">
    <location>
        <begin position="107"/>
        <end position="117"/>
    </location>
</feature>
<feature type="compositionally biased region" description="Low complexity" evidence="1">
    <location>
        <begin position="414"/>
        <end position="427"/>
    </location>
</feature>
<feature type="compositionally biased region" description="Polar residues" evidence="1">
    <location>
        <begin position="93"/>
        <end position="104"/>
    </location>
</feature>
<dbReference type="Gene3D" id="3.30.40.10">
    <property type="entry name" value="Zinc/RING finger domain, C3HC4 (zinc finger)"/>
    <property type="match status" value="1"/>
</dbReference>
<feature type="compositionally biased region" description="Polar residues" evidence="1">
    <location>
        <begin position="180"/>
        <end position="189"/>
    </location>
</feature>
<dbReference type="OrthoDB" id="106784at2759"/>
<dbReference type="SUPFAM" id="SSF57850">
    <property type="entry name" value="RING/U-box"/>
    <property type="match status" value="1"/>
</dbReference>
<proteinExistence type="predicted"/>
<protein>
    <submittedName>
        <fullName evidence="3">Putative LOC100119777 [Nasonia vitripennis]</fullName>
    </submittedName>
</protein>
<accession>A0A0K2UFD3</accession>